<proteinExistence type="predicted"/>
<feature type="signal peptide" evidence="1">
    <location>
        <begin position="1"/>
        <end position="24"/>
    </location>
</feature>
<name>A0A8J3D8N2_9BACT</name>
<dbReference type="InterPro" id="IPR010496">
    <property type="entry name" value="AL/BT2_dom"/>
</dbReference>
<dbReference type="Gene3D" id="2.60.120.380">
    <property type="match status" value="1"/>
</dbReference>
<dbReference type="Gene3D" id="2.60.120.560">
    <property type="entry name" value="Exo-inulinase, domain 1"/>
    <property type="match status" value="1"/>
</dbReference>
<evidence type="ECO:0000259" key="2">
    <source>
        <dbReference type="Pfam" id="PF06439"/>
    </source>
</evidence>
<feature type="chain" id="PRO_5035227624" description="3-keto-alpha-glucoside-1,2-lyase/3-keto-2-hydroxy-glucal hydratase domain-containing protein" evidence="1">
    <location>
        <begin position="25"/>
        <end position="575"/>
    </location>
</feature>
<evidence type="ECO:0000256" key="1">
    <source>
        <dbReference type="SAM" id="SignalP"/>
    </source>
</evidence>
<sequence length="575" mass="62306">MFKFLCFCTAGFLLLSSAVLRGQASDGYTPISLNDLSAFDAPPQGWKLTPEIMMNPTNGTVMSTDKKGGGILVGTTGQTIKTKAAMQDLRLRFDFMLSPGAQAAVVLPGNQRIVLADGPLTAAPGASTSGYTGQFPIMNATKAPGLWQTIEIAYDASTTQPNMARVNSITLNGSRVQQGSYLPLSKTLTGKESIAFTVNKGTVAFRNIGYQELANRKPLTIENLTYKLYSDQWDTENPTKLDREGPAAALTQEIAAGMKEFQLVFAGNMVVSEAGLYTFEVAESGPNTVLTVDGKVVMKLSGTTSQDKHTAQTQLSEGKHDFSLFYARFPWRAPALGVSVYKSGVRPYDLTALSSLPVPPPKPYIGVDPENGTEMLRSFIQYQDEKAKRTHALSVGNPAGWHYTMDLNRGALLQAWRGPFADVTEMWYERGEPQLLETAGLTVLVSGKSSYAPLNDLSAAWPDSANLKYLGYRLNANGVPTLRYAFGNATLADQFTADAQGLTRKISIEGSGPSGMYALLGAGDAITMVEKGLYRIDDRYYVRVDKNARVTQRSSAGKQELLLPLGGTTTYSLFW</sequence>
<dbReference type="GO" id="GO:0016787">
    <property type="term" value="F:hydrolase activity"/>
    <property type="evidence" value="ECO:0007669"/>
    <property type="project" value="InterPro"/>
</dbReference>
<evidence type="ECO:0000313" key="3">
    <source>
        <dbReference type="EMBL" id="GHB88381.1"/>
    </source>
</evidence>
<dbReference type="Pfam" id="PF06439">
    <property type="entry name" value="3keto-disac_hyd"/>
    <property type="match status" value="1"/>
</dbReference>
<dbReference type="RefSeq" id="WP_189569053.1">
    <property type="nucleotide sequence ID" value="NZ_BMXF01000009.1"/>
</dbReference>
<accession>A0A8J3D8N2</accession>
<keyword evidence="1" id="KW-0732">Signal</keyword>
<organism evidence="3 4">
    <name type="scientific">Persicitalea jodogahamensis</name>
    <dbReference type="NCBI Taxonomy" id="402147"/>
    <lineage>
        <taxon>Bacteria</taxon>
        <taxon>Pseudomonadati</taxon>
        <taxon>Bacteroidota</taxon>
        <taxon>Cytophagia</taxon>
        <taxon>Cytophagales</taxon>
        <taxon>Spirosomataceae</taxon>
        <taxon>Persicitalea</taxon>
    </lineage>
</organism>
<dbReference type="Proteomes" id="UP000598271">
    <property type="component" value="Unassembled WGS sequence"/>
</dbReference>
<dbReference type="EMBL" id="BMXF01000009">
    <property type="protein sequence ID" value="GHB88381.1"/>
    <property type="molecule type" value="Genomic_DNA"/>
</dbReference>
<comment type="caution">
    <text evidence="3">The sequence shown here is derived from an EMBL/GenBank/DDBJ whole genome shotgun (WGS) entry which is preliminary data.</text>
</comment>
<dbReference type="AlphaFoldDB" id="A0A8J3D8N2"/>
<reference evidence="3 4" key="1">
    <citation type="journal article" date="2014" name="Int. J. Syst. Evol. Microbiol.">
        <title>Complete genome sequence of Corynebacterium casei LMG S-19264T (=DSM 44701T), isolated from a smear-ripened cheese.</title>
        <authorList>
            <consortium name="US DOE Joint Genome Institute (JGI-PGF)"/>
            <person name="Walter F."/>
            <person name="Albersmeier A."/>
            <person name="Kalinowski J."/>
            <person name="Ruckert C."/>
        </authorList>
    </citation>
    <scope>NUCLEOTIDE SEQUENCE [LARGE SCALE GENOMIC DNA]</scope>
    <source>
        <strain evidence="3 4">KCTC 12866</strain>
    </source>
</reference>
<evidence type="ECO:0000313" key="4">
    <source>
        <dbReference type="Proteomes" id="UP000598271"/>
    </source>
</evidence>
<protein>
    <recommendedName>
        <fullName evidence="2">3-keto-alpha-glucoside-1,2-lyase/3-keto-2-hydroxy-glucal hydratase domain-containing protein</fullName>
    </recommendedName>
</protein>
<keyword evidence="4" id="KW-1185">Reference proteome</keyword>
<gene>
    <name evidence="3" type="ORF">GCM10007390_50620</name>
</gene>
<feature type="domain" description="3-keto-alpha-glucoside-1,2-lyase/3-keto-2-hydroxy-glucal hydratase" evidence="2">
    <location>
        <begin position="66"/>
        <end position="208"/>
    </location>
</feature>